<evidence type="ECO:0000256" key="6">
    <source>
        <dbReference type="ARBA" id="ARBA00022840"/>
    </source>
</evidence>
<evidence type="ECO:0000256" key="1">
    <source>
        <dbReference type="ARBA" id="ARBA00012513"/>
    </source>
</evidence>
<feature type="transmembrane region" description="Helical" evidence="8">
    <location>
        <begin position="456"/>
        <end position="478"/>
    </location>
</feature>
<protein>
    <recommendedName>
        <fullName evidence="1">non-specific serine/threonine protein kinase</fullName>
        <ecNumber evidence="1">2.7.11.1</ecNumber>
    </recommendedName>
</protein>
<accession>A0A5C6BR54</accession>
<dbReference type="CDD" id="cd14014">
    <property type="entry name" value="STKc_PknB_like"/>
    <property type="match status" value="1"/>
</dbReference>
<dbReference type="Proteomes" id="UP000320735">
    <property type="component" value="Unassembled WGS sequence"/>
</dbReference>
<evidence type="ECO:0000259" key="9">
    <source>
        <dbReference type="PROSITE" id="PS50011"/>
    </source>
</evidence>
<feature type="binding site" evidence="7">
    <location>
        <position position="82"/>
    </location>
    <ligand>
        <name>ATP</name>
        <dbReference type="ChEBI" id="CHEBI:30616"/>
    </ligand>
</feature>
<evidence type="ECO:0000313" key="11">
    <source>
        <dbReference type="Proteomes" id="UP000320735"/>
    </source>
</evidence>
<evidence type="ECO:0000256" key="3">
    <source>
        <dbReference type="ARBA" id="ARBA00022679"/>
    </source>
</evidence>
<dbReference type="PROSITE" id="PS00107">
    <property type="entry name" value="PROTEIN_KINASE_ATP"/>
    <property type="match status" value="1"/>
</dbReference>
<dbReference type="SUPFAM" id="SSF56112">
    <property type="entry name" value="Protein kinase-like (PK-like)"/>
    <property type="match status" value="1"/>
</dbReference>
<proteinExistence type="predicted"/>
<keyword evidence="8" id="KW-0472">Membrane</keyword>
<comment type="caution">
    <text evidence="10">The sequence shown here is derived from an EMBL/GenBank/DDBJ whole genome shotgun (WGS) entry which is preliminary data.</text>
</comment>
<evidence type="ECO:0000256" key="4">
    <source>
        <dbReference type="ARBA" id="ARBA00022741"/>
    </source>
</evidence>
<evidence type="ECO:0000256" key="8">
    <source>
        <dbReference type="SAM" id="Phobius"/>
    </source>
</evidence>
<dbReference type="SMART" id="SM00220">
    <property type="entry name" value="S_TKc"/>
    <property type="match status" value="1"/>
</dbReference>
<dbReference type="GO" id="GO:0005524">
    <property type="term" value="F:ATP binding"/>
    <property type="evidence" value="ECO:0007669"/>
    <property type="project" value="UniProtKB-UniRule"/>
</dbReference>
<name>A0A5C6BR54_9PLAN</name>
<keyword evidence="2" id="KW-0723">Serine/threonine-protein kinase</keyword>
<dbReference type="EMBL" id="SJPP01000001">
    <property type="protein sequence ID" value="TWU13399.1"/>
    <property type="molecule type" value="Genomic_DNA"/>
</dbReference>
<keyword evidence="3 10" id="KW-0808">Transferase</keyword>
<dbReference type="GO" id="GO:0004674">
    <property type="term" value="F:protein serine/threonine kinase activity"/>
    <property type="evidence" value="ECO:0007669"/>
    <property type="project" value="UniProtKB-KW"/>
</dbReference>
<dbReference type="AlphaFoldDB" id="A0A5C6BR54"/>
<dbReference type="InterPro" id="IPR011009">
    <property type="entry name" value="Kinase-like_dom_sf"/>
</dbReference>
<dbReference type="InterPro" id="IPR008271">
    <property type="entry name" value="Ser/Thr_kinase_AS"/>
</dbReference>
<reference evidence="10 11" key="1">
    <citation type="submission" date="2019-02" db="EMBL/GenBank/DDBJ databases">
        <title>Deep-cultivation of Planctomycetes and their phenomic and genomic characterization uncovers novel biology.</title>
        <authorList>
            <person name="Wiegand S."/>
            <person name="Jogler M."/>
            <person name="Boedeker C."/>
            <person name="Pinto D."/>
            <person name="Vollmers J."/>
            <person name="Rivas-Marin E."/>
            <person name="Kohn T."/>
            <person name="Peeters S.H."/>
            <person name="Heuer A."/>
            <person name="Rast P."/>
            <person name="Oberbeckmann S."/>
            <person name="Bunk B."/>
            <person name="Jeske O."/>
            <person name="Meyerdierks A."/>
            <person name="Storesund J.E."/>
            <person name="Kallscheuer N."/>
            <person name="Luecker S."/>
            <person name="Lage O.M."/>
            <person name="Pohl T."/>
            <person name="Merkel B.J."/>
            <person name="Hornburger P."/>
            <person name="Mueller R.-W."/>
            <person name="Bruemmer F."/>
            <person name="Labrenz M."/>
            <person name="Spormann A.M."/>
            <person name="Op Den Camp H."/>
            <person name="Overmann J."/>
            <person name="Amann R."/>
            <person name="Jetten M.S.M."/>
            <person name="Mascher T."/>
            <person name="Medema M.H."/>
            <person name="Devos D.P."/>
            <person name="Kaster A.-K."/>
            <person name="Ovreas L."/>
            <person name="Rohde M."/>
            <person name="Galperin M.Y."/>
            <person name="Jogler C."/>
        </authorList>
    </citation>
    <scope>NUCLEOTIDE SEQUENCE [LARGE SCALE GENOMIC DNA]</scope>
    <source>
        <strain evidence="10 11">CA54</strain>
    </source>
</reference>
<keyword evidence="4 7" id="KW-0547">Nucleotide-binding</keyword>
<dbReference type="Gene3D" id="3.30.200.20">
    <property type="entry name" value="Phosphorylase Kinase, domain 1"/>
    <property type="match status" value="1"/>
</dbReference>
<evidence type="ECO:0000256" key="7">
    <source>
        <dbReference type="PROSITE-ProRule" id="PRU10141"/>
    </source>
</evidence>
<dbReference type="Gene3D" id="1.10.510.10">
    <property type="entry name" value="Transferase(Phosphotransferase) domain 1"/>
    <property type="match status" value="1"/>
</dbReference>
<dbReference type="PROSITE" id="PS50011">
    <property type="entry name" value="PROTEIN_KINASE_DOM"/>
    <property type="match status" value="1"/>
</dbReference>
<dbReference type="EC" id="2.7.11.1" evidence="1"/>
<keyword evidence="8" id="KW-0812">Transmembrane</keyword>
<keyword evidence="11" id="KW-1185">Reference proteome</keyword>
<dbReference type="PANTHER" id="PTHR43289:SF6">
    <property type="entry name" value="SERINE_THREONINE-PROTEIN KINASE NEKL-3"/>
    <property type="match status" value="1"/>
</dbReference>
<dbReference type="PROSITE" id="PS00108">
    <property type="entry name" value="PROTEIN_KINASE_ST"/>
    <property type="match status" value="1"/>
</dbReference>
<evidence type="ECO:0000313" key="10">
    <source>
        <dbReference type="EMBL" id="TWU13399.1"/>
    </source>
</evidence>
<dbReference type="OrthoDB" id="6111975at2"/>
<evidence type="ECO:0000256" key="5">
    <source>
        <dbReference type="ARBA" id="ARBA00022777"/>
    </source>
</evidence>
<sequence length="490" mass="55309">MIVRCPYCRNSVDVDAEASLKELVCPDCGSTFNLISTDTVRFEGSQPTFVGRFRLISEIGVGAFGVVWKAYDEELDRSVAIKIPRREQLSTEEADVFVREARAAAQLNHSNIVSVHEVGQDEGRIYIVSDFVEGLNAAEWLAVKSPSIREAATLCAIIADGLQHAHLRNIVHRDLKPSNIMIDADGNPHVMDFGLAKRESQDVTMTMDGQILGTAAYIPPEQALGQSHQADSRSDVYSLGVMLFEFLTGERPFRGNTRMLILQAIHTPPPRPREFVHNIPRDLETICLKAISKEPDHRYQSAQEFADDLRRFLNQEPVKARPLGQLSKLFLWTRQLKRIHDAGTFMMFLGAGFAAMEVLGIVTLAIRRFFNIEHFWVFPYVPEQAWKVFGWFFLFIILGISMVAIGKKTIQFRIPAIWTGLVVSWGLATFNFAVWGGFVNFTLGGMMEDKVSRALFFLPMFVLCSALFLLYVSAVTALRSNRETIRLQRR</sequence>
<keyword evidence="8" id="KW-1133">Transmembrane helix</keyword>
<dbReference type="Gene3D" id="2.20.28.160">
    <property type="match status" value="1"/>
</dbReference>
<feature type="domain" description="Protein kinase" evidence="9">
    <location>
        <begin position="53"/>
        <end position="313"/>
    </location>
</feature>
<organism evidence="10 11">
    <name type="scientific">Symmachiella macrocystis</name>
    <dbReference type="NCBI Taxonomy" id="2527985"/>
    <lineage>
        <taxon>Bacteria</taxon>
        <taxon>Pseudomonadati</taxon>
        <taxon>Planctomycetota</taxon>
        <taxon>Planctomycetia</taxon>
        <taxon>Planctomycetales</taxon>
        <taxon>Planctomycetaceae</taxon>
        <taxon>Symmachiella</taxon>
    </lineage>
</organism>
<feature type="transmembrane region" description="Helical" evidence="8">
    <location>
        <begin position="417"/>
        <end position="436"/>
    </location>
</feature>
<dbReference type="InterPro" id="IPR000719">
    <property type="entry name" value="Prot_kinase_dom"/>
</dbReference>
<feature type="transmembrane region" description="Helical" evidence="8">
    <location>
        <begin position="386"/>
        <end position="405"/>
    </location>
</feature>
<evidence type="ECO:0000256" key="2">
    <source>
        <dbReference type="ARBA" id="ARBA00022527"/>
    </source>
</evidence>
<feature type="transmembrane region" description="Helical" evidence="8">
    <location>
        <begin position="344"/>
        <end position="366"/>
    </location>
</feature>
<dbReference type="Pfam" id="PF00069">
    <property type="entry name" value="Pkinase"/>
    <property type="match status" value="1"/>
</dbReference>
<keyword evidence="5 10" id="KW-0418">Kinase</keyword>
<dbReference type="PANTHER" id="PTHR43289">
    <property type="entry name" value="MITOGEN-ACTIVATED PROTEIN KINASE KINASE KINASE 20-RELATED"/>
    <property type="match status" value="1"/>
</dbReference>
<dbReference type="FunFam" id="1.10.510.10:FF:000021">
    <property type="entry name" value="Serine/threonine protein kinase"/>
    <property type="match status" value="1"/>
</dbReference>
<keyword evidence="6 7" id="KW-0067">ATP-binding</keyword>
<gene>
    <name evidence="10" type="primary">prkC_7</name>
    <name evidence="10" type="ORF">CA54_22340</name>
</gene>
<dbReference type="InterPro" id="IPR017441">
    <property type="entry name" value="Protein_kinase_ATP_BS"/>
</dbReference>